<dbReference type="Proteomes" id="UP000572680">
    <property type="component" value="Unassembled WGS sequence"/>
</dbReference>
<name>A0A7W3QKN9_ACTNM</name>
<gene>
    <name evidence="1" type="ORF">HNR61_002204</name>
</gene>
<reference evidence="1 2" key="1">
    <citation type="submission" date="2020-08" db="EMBL/GenBank/DDBJ databases">
        <title>Genomic Encyclopedia of Type Strains, Phase IV (KMG-IV): sequencing the most valuable type-strain genomes for metagenomic binning, comparative biology and taxonomic classification.</title>
        <authorList>
            <person name="Goeker M."/>
        </authorList>
    </citation>
    <scope>NUCLEOTIDE SEQUENCE [LARGE SCALE GENOMIC DNA]</scope>
    <source>
        <strain evidence="1 2">DSM 44197</strain>
    </source>
</reference>
<comment type="caution">
    <text evidence="1">The sequence shown here is derived from an EMBL/GenBank/DDBJ whole genome shotgun (WGS) entry which is preliminary data.</text>
</comment>
<evidence type="ECO:0000313" key="2">
    <source>
        <dbReference type="Proteomes" id="UP000572680"/>
    </source>
</evidence>
<proteinExistence type="predicted"/>
<dbReference type="EMBL" id="JACJIA010000002">
    <property type="protein sequence ID" value="MBA8950591.1"/>
    <property type="molecule type" value="Genomic_DNA"/>
</dbReference>
<dbReference type="RefSeq" id="WP_182842977.1">
    <property type="nucleotide sequence ID" value="NZ_BAAALP010000022.1"/>
</dbReference>
<keyword evidence="2" id="KW-1185">Reference proteome</keyword>
<organism evidence="1 2">
    <name type="scientific">Actinomadura namibiensis</name>
    <dbReference type="NCBI Taxonomy" id="182080"/>
    <lineage>
        <taxon>Bacteria</taxon>
        <taxon>Bacillati</taxon>
        <taxon>Actinomycetota</taxon>
        <taxon>Actinomycetes</taxon>
        <taxon>Streptosporangiales</taxon>
        <taxon>Thermomonosporaceae</taxon>
        <taxon>Actinomadura</taxon>
    </lineage>
</organism>
<protein>
    <submittedName>
        <fullName evidence="1">Uncharacterized protein</fullName>
    </submittedName>
</protein>
<sequence length="90" mass="9650">MSNTLTLTSLNVSELAQLLFATRLQASERPTSEQIRAAIDERLCACGGDRASCVAFVAQEAGDHPEAYAARMRWALRTVTDVYSGCAAAV</sequence>
<accession>A0A7W3QKN9</accession>
<dbReference type="AlphaFoldDB" id="A0A7W3QKN9"/>
<evidence type="ECO:0000313" key="1">
    <source>
        <dbReference type="EMBL" id="MBA8950591.1"/>
    </source>
</evidence>